<dbReference type="InterPro" id="IPR002686">
    <property type="entry name" value="Transposase_17"/>
</dbReference>
<organism evidence="3 4">
    <name type="scientific">Chlorobium ferrooxidans DSM 13031</name>
    <dbReference type="NCBI Taxonomy" id="377431"/>
    <lineage>
        <taxon>Bacteria</taxon>
        <taxon>Pseudomonadati</taxon>
        <taxon>Chlorobiota</taxon>
        <taxon>Chlorobiia</taxon>
        <taxon>Chlorobiales</taxon>
        <taxon>Chlorobiaceae</taxon>
        <taxon>Chlorobium/Pelodictyon group</taxon>
        <taxon>Chlorobium</taxon>
    </lineage>
</organism>
<dbReference type="Proteomes" id="UP000004162">
    <property type="component" value="Unassembled WGS sequence"/>
</dbReference>
<dbReference type="SMART" id="SM01321">
    <property type="entry name" value="Y1_Tnp"/>
    <property type="match status" value="1"/>
</dbReference>
<sequence>MKCDPTQNLHRRSIRLSGYDYSRSGAYFITICTHNRFSLFGQITDGEMHLNDSGRMIERCWNEIPVHFPHVELDAFVVMPNHVHGIVAIADSPNPPRKPPITPIQPSGTSKTIGSIVRGFKIGVTTWMRQNTNVHDVWQRNYWERIIRNEPELNRIREYILNNPVNWDSDSLYVVNPQCNR</sequence>
<evidence type="ECO:0000256" key="1">
    <source>
        <dbReference type="SAM" id="MobiDB-lite"/>
    </source>
</evidence>
<feature type="compositionally biased region" description="Pro residues" evidence="1">
    <location>
        <begin position="93"/>
        <end position="103"/>
    </location>
</feature>
<keyword evidence="4" id="KW-1185">Reference proteome</keyword>
<dbReference type="InterPro" id="IPR036515">
    <property type="entry name" value="Transposase_17_sf"/>
</dbReference>
<dbReference type="EMBL" id="AASE01000015">
    <property type="protein sequence ID" value="EAT58672.1"/>
    <property type="molecule type" value="Genomic_DNA"/>
</dbReference>
<gene>
    <name evidence="3" type="ORF">CferDRAFT_0646</name>
</gene>
<reference evidence="3 4" key="2">
    <citation type="submission" date="2006-07" db="EMBL/GenBank/DDBJ databases">
        <title>Sequencing of the draft genome and assembly of Chlorobium ferroxidans DSM 13031.</title>
        <authorList>
            <consortium name="US DOE Joint Genome Institute (JGI-PGF)"/>
            <person name="Copeland A."/>
            <person name="Lucas S."/>
            <person name="Lapidus A."/>
            <person name="Barry K."/>
            <person name="Glavina del Rio T."/>
            <person name="Dalin E."/>
            <person name="Tice H."/>
            <person name="Bruce D."/>
            <person name="Pitluck S."/>
            <person name="Richardson P."/>
        </authorList>
    </citation>
    <scope>NUCLEOTIDE SEQUENCE [LARGE SCALE GENOMIC DNA]</scope>
    <source>
        <strain evidence="3 4">DSM 13031</strain>
    </source>
</reference>
<dbReference type="InterPro" id="IPR052715">
    <property type="entry name" value="RAYT_transposase"/>
</dbReference>
<dbReference type="PANTHER" id="PTHR36966">
    <property type="entry name" value="REP-ASSOCIATED TYROSINE TRANSPOSASE"/>
    <property type="match status" value="1"/>
</dbReference>
<dbReference type="PANTHER" id="PTHR36966:SF1">
    <property type="entry name" value="REP-ASSOCIATED TYROSINE TRANSPOSASE"/>
    <property type="match status" value="1"/>
</dbReference>
<dbReference type="Gene3D" id="3.30.70.1290">
    <property type="entry name" value="Transposase IS200-like"/>
    <property type="match status" value="1"/>
</dbReference>
<dbReference type="GO" id="GO:0006313">
    <property type="term" value="P:DNA transposition"/>
    <property type="evidence" value="ECO:0007669"/>
    <property type="project" value="InterPro"/>
</dbReference>
<dbReference type="SUPFAM" id="SSF143422">
    <property type="entry name" value="Transposase IS200-like"/>
    <property type="match status" value="1"/>
</dbReference>
<evidence type="ECO:0000313" key="4">
    <source>
        <dbReference type="Proteomes" id="UP000004162"/>
    </source>
</evidence>
<dbReference type="OrthoDB" id="9794403at2"/>
<dbReference type="RefSeq" id="WP_006366731.1">
    <property type="nucleotide sequence ID" value="NZ_AASE01000015.1"/>
</dbReference>
<dbReference type="AlphaFoldDB" id="Q0YQU1"/>
<evidence type="ECO:0000259" key="2">
    <source>
        <dbReference type="SMART" id="SM01321"/>
    </source>
</evidence>
<feature type="domain" description="Transposase IS200-like" evidence="2">
    <location>
        <begin position="22"/>
        <end position="163"/>
    </location>
</feature>
<reference evidence="3 4" key="1">
    <citation type="submission" date="2006-07" db="EMBL/GenBank/DDBJ databases">
        <title>Annotation of the draft genome assembly of Chlorobium ferroxidans DSM 13031.</title>
        <authorList>
            <consortium name="US DOE Joint Genome Institute (JGI-ORNL)"/>
            <person name="Larimer F."/>
            <person name="Land M."/>
            <person name="Hauser L."/>
        </authorList>
    </citation>
    <scope>NUCLEOTIDE SEQUENCE [LARGE SCALE GENOMIC DNA]</scope>
    <source>
        <strain evidence="3 4">DSM 13031</strain>
    </source>
</reference>
<name>Q0YQU1_9CHLB</name>
<dbReference type="GO" id="GO:0043565">
    <property type="term" value="F:sequence-specific DNA binding"/>
    <property type="evidence" value="ECO:0007669"/>
    <property type="project" value="TreeGrafter"/>
</dbReference>
<comment type="caution">
    <text evidence="3">The sequence shown here is derived from an EMBL/GenBank/DDBJ whole genome shotgun (WGS) entry which is preliminary data.</text>
</comment>
<dbReference type="GO" id="GO:0004803">
    <property type="term" value="F:transposase activity"/>
    <property type="evidence" value="ECO:0007669"/>
    <property type="project" value="InterPro"/>
</dbReference>
<feature type="region of interest" description="Disordered" evidence="1">
    <location>
        <begin position="91"/>
        <end position="110"/>
    </location>
</feature>
<proteinExistence type="predicted"/>
<protein>
    <recommendedName>
        <fullName evidence="2">Transposase IS200-like domain-containing protein</fullName>
    </recommendedName>
</protein>
<evidence type="ECO:0000313" key="3">
    <source>
        <dbReference type="EMBL" id="EAT58672.1"/>
    </source>
</evidence>
<accession>Q0YQU1</accession>